<name>A0A5C6BD44_9BACT</name>
<dbReference type="InterPro" id="IPR051685">
    <property type="entry name" value="Ycf3/AcsC/BcsC/TPR_MFPF"/>
</dbReference>
<dbReference type="Pfam" id="PF13485">
    <property type="entry name" value="Peptidase_MA_2"/>
    <property type="match status" value="1"/>
</dbReference>
<evidence type="ECO:0000259" key="4">
    <source>
        <dbReference type="Pfam" id="PF03704"/>
    </source>
</evidence>
<dbReference type="InterPro" id="IPR005158">
    <property type="entry name" value="BTAD"/>
</dbReference>
<feature type="domain" description="Peptidase MA-like" evidence="5">
    <location>
        <begin position="497"/>
        <end position="617"/>
    </location>
</feature>
<evidence type="ECO:0000256" key="1">
    <source>
        <dbReference type="ARBA" id="ARBA00022737"/>
    </source>
</evidence>
<evidence type="ECO:0000256" key="2">
    <source>
        <dbReference type="ARBA" id="ARBA00022803"/>
    </source>
</evidence>
<dbReference type="Gene3D" id="1.25.40.10">
    <property type="entry name" value="Tetratricopeptide repeat domain"/>
    <property type="match status" value="2"/>
</dbReference>
<comment type="caution">
    <text evidence="6">The sequence shown here is derived from an EMBL/GenBank/DDBJ whole genome shotgun (WGS) entry which is preliminary data.</text>
</comment>
<dbReference type="InterPro" id="IPR039568">
    <property type="entry name" value="Peptidase_MA-like_dom"/>
</dbReference>
<feature type="domain" description="Bacterial transcriptional activator" evidence="4">
    <location>
        <begin position="46"/>
        <end position="105"/>
    </location>
</feature>
<dbReference type="EMBL" id="SJPU01000004">
    <property type="protein sequence ID" value="TWU10145.1"/>
    <property type="molecule type" value="Genomic_DNA"/>
</dbReference>
<sequence length="875" mass="97448">MLGSSLDSICTNARCVLQGIVLLMTTVVGPSLISTTIVSAADLLAAQQQFLAGQYEDAAAVAAAEVERGTWNERWPRLLIDCQMTTGEYAAALQTYEDAIQRYPTSLSLRVQGLGVMRFNNLPVLAEESQARILQLLRTAPARFASRDNLVAAGRYFSERGEDARQILKLFYDRARDSDPTFVEAYIATAELALQKGDFKVAAETLQQAQRIETTDPRVHYLLARAWESSDAEKAAKAISQALTLNPRHVPSLLFVADRSIDREQYHAAESTLQEILAINPHEQQAWALRAVLAHLAGNEDIEALMRASALSTWAANPQVDHLIGLKLSQKYRFKEGSEYQRAALELDPNYTTASFQLAQDLLRLGYDDVGWELAHEVAADDEYNVIAHNLITLHDRLQKFSVLEMGDIHVRMDRQEAEIYGDAVLELLTEAESVLCTKYDVEPTAPIVVEIFPEQKDFAIRTFGLPGGAGFLGVCFGRVITANSPASQGPRPSNWRSVLWHEFCHVVTLEKTKNRMPRWLSEGISVYEERQRDPSWGESMTPQYRAMLLDEKLTRVSNLSAAFLSPPSPTHLQFAYFESSLVVEFLIERHGMDALKQILGDLGDGLPINDALVRSAGSLGKLDSEFADFARQRAEAFAPEVDWSKGDLPEQASLDQLQAWSEQHPDNYWALRGLAEAYFAAKQWEEAQAPLERLRELDAVTAERGGPLEMLADVYHATNQPQQERETLEIIVSLSSDALPALRRLMEMAVENQEWDQLSNYAGDVLSINPLLPTGHEQLARAADELDRPKDTVRSLRALANMDPVDPAALDFRLAQALATMGSTDQARQHVLRALEEAPRYRDAHRLLLHLAEETPASSAAEEQTAPDPSEESP</sequence>
<dbReference type="InterPro" id="IPR011990">
    <property type="entry name" value="TPR-like_helical_dom_sf"/>
</dbReference>
<dbReference type="Pfam" id="PF14559">
    <property type="entry name" value="TPR_19"/>
    <property type="match status" value="2"/>
</dbReference>
<dbReference type="SUPFAM" id="SSF48452">
    <property type="entry name" value="TPR-like"/>
    <property type="match status" value="3"/>
</dbReference>
<dbReference type="InterPro" id="IPR019734">
    <property type="entry name" value="TPR_rpt"/>
</dbReference>
<keyword evidence="1" id="KW-0677">Repeat</keyword>
<keyword evidence="2" id="KW-0802">TPR repeat</keyword>
<protein>
    <submittedName>
        <fullName evidence="6">Tetratricopeptide repeat protein</fullName>
    </submittedName>
</protein>
<evidence type="ECO:0000313" key="6">
    <source>
        <dbReference type="EMBL" id="TWU10145.1"/>
    </source>
</evidence>
<reference evidence="6 7" key="1">
    <citation type="journal article" date="2020" name="Antonie Van Leeuwenhoek">
        <title>Rhodopirellula heiligendammensis sp. nov., Rhodopirellula pilleata sp. nov., and Rhodopirellula solitaria sp. nov. isolated from natural or artificial marine surfaces in Northern Germany and California, USA, and emended description of the genus Rhodopirellula.</title>
        <authorList>
            <person name="Kallscheuer N."/>
            <person name="Wiegand S."/>
            <person name="Jogler M."/>
            <person name="Boedeker C."/>
            <person name="Peeters S.H."/>
            <person name="Rast P."/>
            <person name="Heuer A."/>
            <person name="Jetten M.S.M."/>
            <person name="Rohde M."/>
            <person name="Jogler C."/>
        </authorList>
    </citation>
    <scope>NUCLEOTIDE SEQUENCE [LARGE SCALE GENOMIC DNA]</scope>
    <source>
        <strain evidence="6 7">Poly21</strain>
    </source>
</reference>
<dbReference type="AlphaFoldDB" id="A0A5C6BD44"/>
<dbReference type="SMART" id="SM00028">
    <property type="entry name" value="TPR"/>
    <property type="match status" value="6"/>
</dbReference>
<dbReference type="Proteomes" id="UP000319908">
    <property type="component" value="Unassembled WGS sequence"/>
</dbReference>
<proteinExistence type="predicted"/>
<organism evidence="6 7">
    <name type="scientific">Allorhodopirellula heiligendammensis</name>
    <dbReference type="NCBI Taxonomy" id="2714739"/>
    <lineage>
        <taxon>Bacteria</taxon>
        <taxon>Pseudomonadati</taxon>
        <taxon>Planctomycetota</taxon>
        <taxon>Planctomycetia</taxon>
        <taxon>Pirellulales</taxon>
        <taxon>Pirellulaceae</taxon>
        <taxon>Allorhodopirellula</taxon>
    </lineage>
</organism>
<evidence type="ECO:0000313" key="7">
    <source>
        <dbReference type="Proteomes" id="UP000319908"/>
    </source>
</evidence>
<evidence type="ECO:0000259" key="5">
    <source>
        <dbReference type="Pfam" id="PF13485"/>
    </source>
</evidence>
<feature type="region of interest" description="Disordered" evidence="3">
    <location>
        <begin position="854"/>
        <end position="875"/>
    </location>
</feature>
<keyword evidence="7" id="KW-1185">Reference proteome</keyword>
<evidence type="ECO:0000256" key="3">
    <source>
        <dbReference type="SAM" id="MobiDB-lite"/>
    </source>
</evidence>
<accession>A0A5C6BD44</accession>
<dbReference type="Pfam" id="PF03704">
    <property type="entry name" value="BTAD"/>
    <property type="match status" value="1"/>
</dbReference>
<dbReference type="PANTHER" id="PTHR44943:SF8">
    <property type="entry name" value="TPR REPEAT-CONTAINING PROTEIN MJ0263"/>
    <property type="match status" value="1"/>
</dbReference>
<gene>
    <name evidence="6" type="ORF">Poly21_51140</name>
</gene>
<feature type="compositionally biased region" description="Low complexity" evidence="3">
    <location>
        <begin position="855"/>
        <end position="868"/>
    </location>
</feature>
<dbReference type="PANTHER" id="PTHR44943">
    <property type="entry name" value="CELLULOSE SYNTHASE OPERON PROTEIN C"/>
    <property type="match status" value="1"/>
</dbReference>